<accession>A0A402A500</accession>
<name>A0A402A500_9CHLR</name>
<dbReference type="InterPro" id="IPR000182">
    <property type="entry name" value="GNAT_dom"/>
</dbReference>
<dbReference type="AlphaFoldDB" id="A0A402A500"/>
<keyword evidence="2" id="KW-0012">Acyltransferase</keyword>
<evidence type="ECO:0000259" key="3">
    <source>
        <dbReference type="PROSITE" id="PS51186"/>
    </source>
</evidence>
<dbReference type="GO" id="GO:0016747">
    <property type="term" value="F:acyltransferase activity, transferring groups other than amino-acyl groups"/>
    <property type="evidence" value="ECO:0007669"/>
    <property type="project" value="InterPro"/>
</dbReference>
<evidence type="ECO:0000313" key="4">
    <source>
        <dbReference type="EMBL" id="GCE14081.1"/>
    </source>
</evidence>
<sequence length="301" mass="34196">MPTHQLQGLVQRQALSSFELQAVQQLAEICEKAEQIHLRVIWDLLRERLEIEALDFLYYDDGAVVGYLCLDDHGMEAKEVVAYVHPAYRRRGIFRQLLAAAWKESRLFGIERYLFICDEQSQSGLACLQAIGATLDFSEHDLILHSQLKATVFDHRLHVRQATLADLEALAQIQSESFGDPINVVRLRLAQRLENPLARFSLATLGEPGITCHEPVGCLRVRDWQAYTSIYGFGVRPDYQGKGYGRQLLETVIAQLQRESSKPVQLDVDTSNQPADHLYRSCGFQPRATYGYYALSIKDGR</sequence>
<dbReference type="EMBL" id="BIFR01000001">
    <property type="protein sequence ID" value="GCE14081.1"/>
    <property type="molecule type" value="Genomic_DNA"/>
</dbReference>
<dbReference type="InterPro" id="IPR016181">
    <property type="entry name" value="Acyl_CoA_acyltransferase"/>
</dbReference>
<dbReference type="RefSeq" id="WP_126581558.1">
    <property type="nucleotide sequence ID" value="NZ_BIFR01000001.1"/>
</dbReference>
<dbReference type="InterPro" id="IPR050680">
    <property type="entry name" value="YpeA/RimI_acetyltransf"/>
</dbReference>
<dbReference type="PROSITE" id="PS51186">
    <property type="entry name" value="GNAT"/>
    <property type="match status" value="2"/>
</dbReference>
<keyword evidence="5" id="KW-1185">Reference proteome</keyword>
<comment type="caution">
    <text evidence="4">The sequence shown here is derived from an EMBL/GenBank/DDBJ whole genome shotgun (WGS) entry which is preliminary data.</text>
</comment>
<evidence type="ECO:0000256" key="1">
    <source>
        <dbReference type="ARBA" id="ARBA00022679"/>
    </source>
</evidence>
<organism evidence="4 5">
    <name type="scientific">Tengunoibacter tsumagoiensis</name>
    <dbReference type="NCBI Taxonomy" id="2014871"/>
    <lineage>
        <taxon>Bacteria</taxon>
        <taxon>Bacillati</taxon>
        <taxon>Chloroflexota</taxon>
        <taxon>Ktedonobacteria</taxon>
        <taxon>Ktedonobacterales</taxon>
        <taxon>Dictyobacteraceae</taxon>
        <taxon>Tengunoibacter</taxon>
    </lineage>
</organism>
<feature type="domain" description="N-acetyltransferase" evidence="3">
    <location>
        <begin position="157"/>
        <end position="298"/>
    </location>
</feature>
<protein>
    <submittedName>
        <fullName evidence="4">Acetyltransferase</fullName>
    </submittedName>
</protein>
<dbReference type="CDD" id="cd04301">
    <property type="entry name" value="NAT_SF"/>
    <property type="match status" value="2"/>
</dbReference>
<reference evidence="5" key="1">
    <citation type="submission" date="2018-12" db="EMBL/GenBank/DDBJ databases">
        <title>Tengunoibacter tsumagoiensis gen. nov., sp. nov., Dictyobacter kobayashii sp. nov., D. alpinus sp. nov., and D. joshuensis sp. nov. and description of Dictyobacteraceae fam. nov. within the order Ktedonobacterales isolated from Tengu-no-mugimeshi.</title>
        <authorList>
            <person name="Wang C.M."/>
            <person name="Zheng Y."/>
            <person name="Sakai Y."/>
            <person name="Toyoda A."/>
            <person name="Minakuchi Y."/>
            <person name="Abe K."/>
            <person name="Yokota A."/>
            <person name="Yabe S."/>
        </authorList>
    </citation>
    <scope>NUCLEOTIDE SEQUENCE [LARGE SCALE GENOMIC DNA]</scope>
    <source>
        <strain evidence="5">Uno3</strain>
    </source>
</reference>
<keyword evidence="1 4" id="KW-0808">Transferase</keyword>
<dbReference type="Pfam" id="PF00583">
    <property type="entry name" value="Acetyltransf_1"/>
    <property type="match status" value="2"/>
</dbReference>
<evidence type="ECO:0000313" key="5">
    <source>
        <dbReference type="Proteomes" id="UP000287352"/>
    </source>
</evidence>
<dbReference type="Proteomes" id="UP000287352">
    <property type="component" value="Unassembled WGS sequence"/>
</dbReference>
<dbReference type="Gene3D" id="3.40.630.30">
    <property type="match status" value="1"/>
</dbReference>
<gene>
    <name evidence="4" type="ORF">KTT_39400</name>
</gene>
<proteinExistence type="predicted"/>
<dbReference type="SUPFAM" id="SSF55729">
    <property type="entry name" value="Acyl-CoA N-acyltransferases (Nat)"/>
    <property type="match status" value="2"/>
</dbReference>
<dbReference type="PANTHER" id="PTHR43420:SF44">
    <property type="entry name" value="ACETYLTRANSFERASE YPEA"/>
    <property type="match status" value="1"/>
</dbReference>
<evidence type="ECO:0000256" key="2">
    <source>
        <dbReference type="ARBA" id="ARBA00023315"/>
    </source>
</evidence>
<dbReference type="OrthoDB" id="159497at2"/>
<dbReference type="PANTHER" id="PTHR43420">
    <property type="entry name" value="ACETYLTRANSFERASE"/>
    <property type="match status" value="1"/>
</dbReference>
<feature type="domain" description="N-acetyltransferase" evidence="3">
    <location>
        <begin position="13"/>
        <end position="158"/>
    </location>
</feature>